<keyword evidence="3" id="KW-1185">Reference proteome</keyword>
<feature type="compositionally biased region" description="Basic and acidic residues" evidence="1">
    <location>
        <begin position="97"/>
        <end position="109"/>
    </location>
</feature>
<reference evidence="2 3" key="1">
    <citation type="journal article" date="2016" name="Nat. Commun.">
        <title>Ectomycorrhizal ecology is imprinted in the genome of the dominant symbiotic fungus Cenococcum geophilum.</title>
        <authorList>
            <consortium name="DOE Joint Genome Institute"/>
            <person name="Peter M."/>
            <person name="Kohler A."/>
            <person name="Ohm R.A."/>
            <person name="Kuo A."/>
            <person name="Krutzmann J."/>
            <person name="Morin E."/>
            <person name="Arend M."/>
            <person name="Barry K.W."/>
            <person name="Binder M."/>
            <person name="Choi C."/>
            <person name="Clum A."/>
            <person name="Copeland A."/>
            <person name="Grisel N."/>
            <person name="Haridas S."/>
            <person name="Kipfer T."/>
            <person name="LaButti K."/>
            <person name="Lindquist E."/>
            <person name="Lipzen A."/>
            <person name="Maire R."/>
            <person name="Meier B."/>
            <person name="Mihaltcheva S."/>
            <person name="Molinier V."/>
            <person name="Murat C."/>
            <person name="Poggeler S."/>
            <person name="Quandt C.A."/>
            <person name="Sperisen C."/>
            <person name="Tritt A."/>
            <person name="Tisserant E."/>
            <person name="Crous P.W."/>
            <person name="Henrissat B."/>
            <person name="Nehls U."/>
            <person name="Egli S."/>
            <person name="Spatafora J.W."/>
            <person name="Grigoriev I.V."/>
            <person name="Martin F.M."/>
        </authorList>
    </citation>
    <scope>NUCLEOTIDE SEQUENCE [LARGE SCALE GENOMIC DNA]</scope>
    <source>
        <strain evidence="2 3">CBS 459.81</strain>
    </source>
</reference>
<feature type="compositionally biased region" description="Basic and acidic residues" evidence="1">
    <location>
        <begin position="170"/>
        <end position="179"/>
    </location>
</feature>
<proteinExistence type="predicted"/>
<evidence type="ECO:0000313" key="3">
    <source>
        <dbReference type="Proteomes" id="UP000250266"/>
    </source>
</evidence>
<accession>A0A8E2JFX9</accession>
<evidence type="ECO:0000256" key="1">
    <source>
        <dbReference type="SAM" id="MobiDB-lite"/>
    </source>
</evidence>
<feature type="region of interest" description="Disordered" evidence="1">
    <location>
        <begin position="209"/>
        <end position="228"/>
    </location>
</feature>
<name>A0A8E2JFX9_9PEZI</name>
<dbReference type="EMBL" id="KV744935">
    <property type="protein sequence ID" value="OCK81063.1"/>
    <property type="molecule type" value="Genomic_DNA"/>
</dbReference>
<feature type="compositionally biased region" description="Low complexity" evidence="1">
    <location>
        <begin position="140"/>
        <end position="150"/>
    </location>
</feature>
<sequence length="436" mass="49395">MCISRFTSYHCCPHFIWTFTIERCYLEQGMDKRENILVQARMARDDLCLDCERRCVHTLRQREPGPSTQPAAGHQPTTPASQEQRPAVNDSVFRGESGGKRRDVGRVENHSAPVSTVEHPTRHVGIHELPCNPSHPQPYQSQSLSKASSSKWERLDFLRGLDTHMGNNAEAERDEDRHAPSSLFPETPGAHSYRLSDTLPNGFENRQYILPPGSKPLQTPPHQSGERMRYEADDGRFHCVDPEPSRDYHDSGAFWDCVGSTIETKDESCNSSPFEPYYVDNGVDQEFWGGELDGSVRRHSLEEIRAKHPPRALYNSTVDRSKENRGPIGPNLTANPPTIRGSGGRESETDQYSAYQCNAYLEGIGFTGNRNGRREDPFQRFAGLRAYARPERLPGHGLNFELLDLPLHFLECWKASESIHHPVPAWVLSFTGDEMW</sequence>
<feature type="compositionally biased region" description="Polar residues" evidence="1">
    <location>
        <begin position="66"/>
        <end position="84"/>
    </location>
</feature>
<feature type="region of interest" description="Disordered" evidence="1">
    <location>
        <begin position="169"/>
        <end position="193"/>
    </location>
</feature>
<evidence type="ECO:0000313" key="2">
    <source>
        <dbReference type="EMBL" id="OCK81063.1"/>
    </source>
</evidence>
<protein>
    <submittedName>
        <fullName evidence="2">Uncharacterized protein</fullName>
    </submittedName>
</protein>
<dbReference type="AlphaFoldDB" id="A0A8E2JFX9"/>
<gene>
    <name evidence="2" type="ORF">K432DRAFT_442673</name>
</gene>
<feature type="region of interest" description="Disordered" evidence="1">
    <location>
        <begin position="60"/>
        <end position="150"/>
    </location>
</feature>
<dbReference type="Proteomes" id="UP000250266">
    <property type="component" value="Unassembled WGS sequence"/>
</dbReference>
<organism evidence="2 3">
    <name type="scientific">Lepidopterella palustris CBS 459.81</name>
    <dbReference type="NCBI Taxonomy" id="1314670"/>
    <lineage>
        <taxon>Eukaryota</taxon>
        <taxon>Fungi</taxon>
        <taxon>Dikarya</taxon>
        <taxon>Ascomycota</taxon>
        <taxon>Pezizomycotina</taxon>
        <taxon>Dothideomycetes</taxon>
        <taxon>Pleosporomycetidae</taxon>
        <taxon>Mytilinidiales</taxon>
        <taxon>Argynnaceae</taxon>
        <taxon>Lepidopterella</taxon>
    </lineage>
</organism>
<feature type="region of interest" description="Disordered" evidence="1">
    <location>
        <begin position="320"/>
        <end position="348"/>
    </location>
</feature>